<reference evidence="1 2" key="1">
    <citation type="submission" date="2015-09" db="EMBL/GenBank/DDBJ databases">
        <authorList>
            <consortium name="Pathogen Informatics"/>
        </authorList>
    </citation>
    <scope>NUCLEOTIDE SEQUENCE [LARGE SCALE GENOMIC DNA]</scope>
    <source>
        <strain evidence="1 2">2789STDY5608854</strain>
    </source>
</reference>
<dbReference type="EMBL" id="CYZT01000407">
    <property type="protein sequence ID" value="CUP57369.1"/>
    <property type="molecule type" value="Genomic_DNA"/>
</dbReference>
<evidence type="ECO:0000313" key="2">
    <source>
        <dbReference type="Proteomes" id="UP000095746"/>
    </source>
</evidence>
<dbReference type="Proteomes" id="UP000095746">
    <property type="component" value="Unassembled WGS sequence"/>
</dbReference>
<organism evidence="1 2">
    <name type="scientific">Flavonifractor plautii</name>
    <name type="common">Fusobacterium plautii</name>
    <dbReference type="NCBI Taxonomy" id="292800"/>
    <lineage>
        <taxon>Bacteria</taxon>
        <taxon>Bacillati</taxon>
        <taxon>Bacillota</taxon>
        <taxon>Clostridia</taxon>
        <taxon>Eubacteriales</taxon>
        <taxon>Oscillospiraceae</taxon>
        <taxon>Flavonifractor</taxon>
    </lineage>
</organism>
<proteinExistence type="predicted"/>
<gene>
    <name evidence="1" type="ORF">ERS852411_03312</name>
</gene>
<accession>A0A174PHK5</accession>
<dbReference type="AlphaFoldDB" id="A0A174PHK5"/>
<protein>
    <recommendedName>
        <fullName evidence="3">CopG family transcriptional regulator</fullName>
    </recommendedName>
</protein>
<evidence type="ECO:0008006" key="3">
    <source>
        <dbReference type="Google" id="ProtNLM"/>
    </source>
</evidence>
<sequence length="69" mass="7554">MARPKSGAPTKLHLNLTVTEQTKAELTYIAAANHQSISELIAEFASREARKTAKRTGTTMPDTEQLTLL</sequence>
<evidence type="ECO:0000313" key="1">
    <source>
        <dbReference type="EMBL" id="CUP57369.1"/>
    </source>
</evidence>
<name>A0A174PHK5_FLAPL</name>